<comment type="caution">
    <text evidence="3">The sequence shown here is derived from an EMBL/GenBank/DDBJ whole genome shotgun (WGS) entry which is preliminary data.</text>
</comment>
<name>A0ABU0FA38_9HYPH</name>
<evidence type="ECO:0000313" key="3">
    <source>
        <dbReference type="EMBL" id="MDQ0391483.1"/>
    </source>
</evidence>
<keyword evidence="4" id="KW-1185">Reference proteome</keyword>
<keyword evidence="1" id="KW-0238">DNA-binding</keyword>
<dbReference type="InterPro" id="IPR006164">
    <property type="entry name" value="DNA_bd_Ku70/Ku80"/>
</dbReference>
<dbReference type="Proteomes" id="UP001237448">
    <property type="component" value="Unassembled WGS sequence"/>
</dbReference>
<dbReference type="InterPro" id="IPR016194">
    <property type="entry name" value="SPOC-like_C_dom_sf"/>
</dbReference>
<dbReference type="RefSeq" id="WP_307423873.1">
    <property type="nucleotide sequence ID" value="NZ_JAUSVK010000001.1"/>
</dbReference>
<organism evidence="3 4">
    <name type="scientific">Labrys monachus</name>
    <dbReference type="NCBI Taxonomy" id="217067"/>
    <lineage>
        <taxon>Bacteria</taxon>
        <taxon>Pseudomonadati</taxon>
        <taxon>Pseudomonadota</taxon>
        <taxon>Alphaproteobacteria</taxon>
        <taxon>Hyphomicrobiales</taxon>
        <taxon>Xanthobacteraceae</taxon>
        <taxon>Labrys</taxon>
    </lineage>
</organism>
<feature type="domain" description="Ku" evidence="2">
    <location>
        <begin position="47"/>
        <end position="133"/>
    </location>
</feature>
<dbReference type="Gene3D" id="2.40.290.10">
    <property type="match status" value="1"/>
</dbReference>
<dbReference type="PANTHER" id="PTHR41251:SF1">
    <property type="entry name" value="NON-HOMOLOGOUS END JOINING PROTEIN KU"/>
    <property type="match status" value="1"/>
</dbReference>
<dbReference type="PANTHER" id="PTHR41251">
    <property type="entry name" value="NON-HOMOLOGOUS END JOINING PROTEIN KU"/>
    <property type="match status" value="1"/>
</dbReference>
<dbReference type="EMBL" id="JAUSVK010000001">
    <property type="protein sequence ID" value="MDQ0391483.1"/>
    <property type="molecule type" value="Genomic_DNA"/>
</dbReference>
<evidence type="ECO:0000256" key="1">
    <source>
        <dbReference type="ARBA" id="ARBA00023125"/>
    </source>
</evidence>
<dbReference type="SUPFAM" id="SSF100939">
    <property type="entry name" value="SPOC domain-like"/>
    <property type="match status" value="1"/>
</dbReference>
<evidence type="ECO:0000313" key="4">
    <source>
        <dbReference type="Proteomes" id="UP001237448"/>
    </source>
</evidence>
<gene>
    <name evidence="3" type="ORF">J3R73_001275</name>
</gene>
<sequence length="206" mass="23193">MAPCSTWKGSLHFSFVTCPVSMTPATSGNETAYPFDRVASPPVTACKSTDSIDIEAFVTKDAIDWTWYDKAHYMVPGDPAGELAFSVIRDAMEETGTVAVARLVLYGCERAIMLEPRDMGIVLWTLRRRDDALAQPHPPAVELPHPDRLVMAQVTAEIDKRWKPWHPLQRDLCSMIETRQPRPRTAVQWHGNVIDLSHARRRQASL</sequence>
<protein>
    <submittedName>
        <fullName evidence="3">DNA end-binding protein Ku</fullName>
    </submittedName>
</protein>
<accession>A0ABU0FA38</accession>
<reference evidence="3 4" key="1">
    <citation type="submission" date="2023-07" db="EMBL/GenBank/DDBJ databases">
        <title>Genomic Encyclopedia of Type Strains, Phase IV (KMG-IV): sequencing the most valuable type-strain genomes for metagenomic binning, comparative biology and taxonomic classification.</title>
        <authorList>
            <person name="Goeker M."/>
        </authorList>
    </citation>
    <scope>NUCLEOTIDE SEQUENCE [LARGE SCALE GENOMIC DNA]</scope>
    <source>
        <strain evidence="3 4">DSM 5896</strain>
    </source>
</reference>
<proteinExistence type="predicted"/>
<evidence type="ECO:0000259" key="2">
    <source>
        <dbReference type="Pfam" id="PF02735"/>
    </source>
</evidence>
<dbReference type="InterPro" id="IPR009187">
    <property type="entry name" value="Prok_Ku"/>
</dbReference>
<dbReference type="Pfam" id="PF02735">
    <property type="entry name" value="Ku"/>
    <property type="match status" value="1"/>
</dbReference>